<dbReference type="InterPro" id="IPR001810">
    <property type="entry name" value="F-box_dom"/>
</dbReference>
<dbReference type="Pfam" id="PF12937">
    <property type="entry name" value="F-box-like"/>
    <property type="match status" value="1"/>
</dbReference>
<name>A0A1L0DY22_9ASCO</name>
<dbReference type="SMART" id="SM00256">
    <property type="entry name" value="FBOX"/>
    <property type="match status" value="1"/>
</dbReference>
<accession>A0A1L0DY22</accession>
<dbReference type="SUPFAM" id="SSF48452">
    <property type="entry name" value="TPR-like"/>
    <property type="match status" value="1"/>
</dbReference>
<reference evidence="4 5" key="1">
    <citation type="submission" date="2016-10" db="EMBL/GenBank/DDBJ databases">
        <authorList>
            <person name="de Groot N.N."/>
        </authorList>
    </citation>
    <scope>NUCLEOTIDE SEQUENCE [LARGE SCALE GENOMIC DNA]</scope>
    <source>
        <strain evidence="4 5">CBS 141442</strain>
    </source>
</reference>
<dbReference type="InterPro" id="IPR011990">
    <property type="entry name" value="TPR-like_helical_dom_sf"/>
</dbReference>
<keyword evidence="1" id="KW-0802">TPR repeat</keyword>
<dbReference type="InterPro" id="IPR036047">
    <property type="entry name" value="F-box-like_dom_sf"/>
</dbReference>
<sequence>MELEEEVIQGKIDLATHHFRSKNFSKCLELFNEITASFLSLDRHELKAIRKHYALPSDPIPGEKLVHPQLATVLDLRAATYEKLGEFQKAMKDAHTIISIKPSDCRGYLRKGKLLLRETNTREAYQCFQQGRYYVKRAKEQLGVEVSDRLLAKLEAEYQKLNAHLKIEREREKGSSLKQTKEKSLKLSTVLSVKHPASKSSLSAGKSKSFPSALQMKLDEMLPLKRSKSSSHMEVKKQKVQNFSPQDLFRVLPGDVIQHIFSLLPPSTLLTCHKVCRYWYQSLTSLPDLYKHIFTLKHGITPSEYFQGLKLVKRVLQIRYSRSVHAIRLGSTTNLPNLNKILESIITDKTLRLNRLEIINKLVCFEYLIKVLDKCNWNYEALQTIEYLRLGLNSSIPSYRAFLKLFPQLRSLDIIIIDQKFRETNKFFLPLDLTNMNLFLKESEMLESNDILESLSLVNHTALTKDFQSRGSGDRTYYTKPRFLAIKMTNLRKLTAVNFDFSNLEIDLGRFLSFNLQLKDLYLENNTNLSMKDFLTVLRLYEPEFHLDRLTMREKQPQPSYGMAEMDVEGIRCLHSLKHLDIYGSSLSCRGLLKMLSIANHQFQLQSLNIGNSCYIYLKRDSFVRGREVLNFGQVFELVPGLQNLYLNELDLDNVSMKFLHNDLVKVTGYTECPLKVLDLSFCHQIDGIGLMNLVNASYSQPSEASTLQFDELILDGLSINKLTLSLLSKRELVTKVTCDPLKAKWRQYGINSFVQDVVQNQR</sequence>
<keyword evidence="5" id="KW-1185">Reference proteome</keyword>
<evidence type="ECO:0000259" key="3">
    <source>
        <dbReference type="PROSITE" id="PS50181"/>
    </source>
</evidence>
<keyword evidence="2" id="KW-0175">Coiled coil</keyword>
<dbReference type="Gene3D" id="1.20.1280.50">
    <property type="match status" value="1"/>
</dbReference>
<dbReference type="EMBL" id="LT635761">
    <property type="protein sequence ID" value="SGZ57206.1"/>
    <property type="molecule type" value="Genomic_DNA"/>
</dbReference>
<dbReference type="PROSITE" id="PS50005">
    <property type="entry name" value="TPR"/>
    <property type="match status" value="1"/>
</dbReference>
<dbReference type="Proteomes" id="UP000182334">
    <property type="component" value="Chromosome VI"/>
</dbReference>
<dbReference type="SUPFAM" id="SSF81383">
    <property type="entry name" value="F-box domain"/>
    <property type="match status" value="1"/>
</dbReference>
<organism evidence="4 5">
    <name type="scientific">Sungouiella intermedia</name>
    <dbReference type="NCBI Taxonomy" id="45354"/>
    <lineage>
        <taxon>Eukaryota</taxon>
        <taxon>Fungi</taxon>
        <taxon>Dikarya</taxon>
        <taxon>Ascomycota</taxon>
        <taxon>Saccharomycotina</taxon>
        <taxon>Pichiomycetes</taxon>
        <taxon>Metschnikowiaceae</taxon>
        <taxon>Sungouiella</taxon>
    </lineage>
</organism>
<proteinExistence type="predicted"/>
<feature type="repeat" description="TPR" evidence="1">
    <location>
        <begin position="71"/>
        <end position="104"/>
    </location>
</feature>
<dbReference type="InterPro" id="IPR019734">
    <property type="entry name" value="TPR_rpt"/>
</dbReference>
<dbReference type="PROSITE" id="PS50181">
    <property type="entry name" value="FBOX"/>
    <property type="match status" value="1"/>
</dbReference>
<gene>
    <name evidence="4" type="ORF">SAMEA4029010_CIC11G00000001623</name>
</gene>
<dbReference type="Gene3D" id="1.25.40.10">
    <property type="entry name" value="Tetratricopeptide repeat domain"/>
    <property type="match status" value="1"/>
</dbReference>
<dbReference type="STRING" id="45354.A0A1L0DY22"/>
<evidence type="ECO:0000256" key="2">
    <source>
        <dbReference type="SAM" id="Coils"/>
    </source>
</evidence>
<evidence type="ECO:0000313" key="5">
    <source>
        <dbReference type="Proteomes" id="UP000182334"/>
    </source>
</evidence>
<feature type="coiled-coil region" evidence="2">
    <location>
        <begin position="144"/>
        <end position="171"/>
    </location>
</feature>
<feature type="domain" description="F-box" evidence="3">
    <location>
        <begin position="246"/>
        <end position="293"/>
    </location>
</feature>
<evidence type="ECO:0000256" key="1">
    <source>
        <dbReference type="PROSITE-ProRule" id="PRU00339"/>
    </source>
</evidence>
<evidence type="ECO:0000313" key="4">
    <source>
        <dbReference type="EMBL" id="SGZ57206.1"/>
    </source>
</evidence>
<dbReference type="OrthoDB" id="629492at2759"/>
<protein>
    <submittedName>
        <fullName evidence="4">CIC11C00000001623</fullName>
    </submittedName>
</protein>
<dbReference type="SUPFAM" id="SSF52047">
    <property type="entry name" value="RNI-like"/>
    <property type="match status" value="1"/>
</dbReference>
<dbReference type="AlphaFoldDB" id="A0A1L0DY22"/>